<protein>
    <recommendedName>
        <fullName evidence="8">Carotenoid cleavage dioxygenase</fullName>
    </recommendedName>
</protein>
<feature type="compositionally biased region" description="Basic residues" evidence="6">
    <location>
        <begin position="12"/>
        <end position="25"/>
    </location>
</feature>
<feature type="region of interest" description="Disordered" evidence="6">
    <location>
        <begin position="1"/>
        <end position="32"/>
    </location>
</feature>
<accession>A0A7S1T5Z6</accession>
<dbReference type="GO" id="GO:0046872">
    <property type="term" value="F:metal ion binding"/>
    <property type="evidence" value="ECO:0007669"/>
    <property type="project" value="UniProtKB-KW"/>
</dbReference>
<evidence type="ECO:0000256" key="3">
    <source>
        <dbReference type="ARBA" id="ARBA00023002"/>
    </source>
</evidence>
<feature type="binding site" evidence="5">
    <location>
        <position position="313"/>
    </location>
    <ligand>
        <name>Fe cation</name>
        <dbReference type="ChEBI" id="CHEBI:24875"/>
        <note>catalytic</note>
    </ligand>
</feature>
<dbReference type="InterPro" id="IPR004294">
    <property type="entry name" value="Carotenoid_Oase"/>
</dbReference>
<evidence type="ECO:0000313" key="7">
    <source>
        <dbReference type="EMBL" id="CAD9223611.1"/>
    </source>
</evidence>
<evidence type="ECO:0000256" key="6">
    <source>
        <dbReference type="SAM" id="MobiDB-lite"/>
    </source>
</evidence>
<dbReference type="AlphaFoldDB" id="A0A7S1T5Z6"/>
<comment type="cofactor">
    <cofactor evidence="5">
        <name>Fe(2+)</name>
        <dbReference type="ChEBI" id="CHEBI:29033"/>
    </cofactor>
    <text evidence="5">Binds 1 Fe(2+) ion per subunit.</text>
</comment>
<gene>
    <name evidence="7" type="ORF">CCAE0312_LOCUS776</name>
</gene>
<feature type="binding site" evidence="5">
    <location>
        <position position="389"/>
    </location>
    <ligand>
        <name>Fe cation</name>
        <dbReference type="ChEBI" id="CHEBI:24875"/>
        <note>catalytic</note>
    </ligand>
</feature>
<keyword evidence="3" id="KW-0560">Oxidoreductase</keyword>
<reference evidence="7" key="1">
    <citation type="submission" date="2021-01" db="EMBL/GenBank/DDBJ databases">
        <authorList>
            <person name="Corre E."/>
            <person name="Pelletier E."/>
            <person name="Niang G."/>
            <person name="Scheremetjew M."/>
            <person name="Finn R."/>
            <person name="Kale V."/>
            <person name="Holt S."/>
            <person name="Cochrane G."/>
            <person name="Meng A."/>
            <person name="Brown T."/>
            <person name="Cohen L."/>
        </authorList>
    </citation>
    <scope>NUCLEOTIDE SEQUENCE</scope>
    <source>
        <strain evidence="7">SAG 36.94</strain>
    </source>
</reference>
<keyword evidence="4 5" id="KW-0408">Iron</keyword>
<dbReference type="GO" id="GO:0010436">
    <property type="term" value="F:carotenoid dioxygenase activity"/>
    <property type="evidence" value="ECO:0007669"/>
    <property type="project" value="TreeGrafter"/>
</dbReference>
<comment type="similarity">
    <text evidence="1">Belongs to the carotenoid oxygenase family.</text>
</comment>
<evidence type="ECO:0000256" key="4">
    <source>
        <dbReference type="ARBA" id="ARBA00023004"/>
    </source>
</evidence>
<dbReference type="PANTHER" id="PTHR10543:SF89">
    <property type="entry name" value="CAROTENOID 9,10(9',10')-CLEAVAGE DIOXYGENASE 1"/>
    <property type="match status" value="1"/>
</dbReference>
<evidence type="ECO:0008006" key="8">
    <source>
        <dbReference type="Google" id="ProtNLM"/>
    </source>
</evidence>
<name>A0A7S1T5Z6_9RHOD</name>
<evidence type="ECO:0000256" key="1">
    <source>
        <dbReference type="ARBA" id="ARBA00006787"/>
    </source>
</evidence>
<sequence>MLAFTNAGAGIRLRHPRSSKPKHSCKSTSKAVLAGSWEAPQNLRHSGKLTSSDLKMDPNPNNRKRNLYLDYNWTPVTEEVSNLVVHNASIEGQVPKDLRGRLYRIGPNARYLPEEGQRINWFDGDGMIHVVALDNNEEDQRLQISYFNRWVQSSFFKQELCFQRPSLNITALRGIRGLLCVLAELIRLFIQGAILGFKYTEDRIDSLSPLGVANTNLLFRGGSIYALYESDGPWKLNPVSLTTEGFNDRDLRPQGVKEPYCAHPKIAPNGDLISFSILFRPGPAGGMIVYVNNPDDRSRDRRFKVPNAYSYTHDICVSQNFIIFMDSPCRVDFANMLHGGGPLRWDYNGKSRIGVIPRDETGMMLLGLTSINEVKWFDLDQEDTGFVFHWGNGFNDQDSIIACGSLFDVFDISFLDEEIPQNYNMLPKMSDFRIDLKSGRVRRLDVLKNDDFPIRSLSDFPVWRQSLTGSEHQTRFLYGSFAFFEANRSFVGPGDCVPPDGQLATIGGLAGYFKYDLTDPQAPKVKRISFPRDVNGGECCFVPKPGSTEEDDGYLLGIVTYLPKDSLNPAVYADAYRSYLWIFDAKFSEIENLAKFDKSNPYRMIGDVGISDPPKWVGYVPGLIASVQLPSRVPWGLHTLFLPDEMME</sequence>
<dbReference type="Pfam" id="PF03055">
    <property type="entry name" value="RPE65"/>
    <property type="match status" value="1"/>
</dbReference>
<proteinExistence type="inferred from homology"/>
<dbReference type="PANTHER" id="PTHR10543">
    <property type="entry name" value="BETA-CAROTENE DIOXYGENASE"/>
    <property type="match status" value="1"/>
</dbReference>
<dbReference type="EMBL" id="HBGH01001524">
    <property type="protein sequence ID" value="CAD9223611.1"/>
    <property type="molecule type" value="Transcribed_RNA"/>
</dbReference>
<feature type="binding site" evidence="5">
    <location>
        <position position="263"/>
    </location>
    <ligand>
        <name>Fe cation</name>
        <dbReference type="ChEBI" id="CHEBI:24875"/>
        <note>catalytic</note>
    </ligand>
</feature>
<evidence type="ECO:0000256" key="5">
    <source>
        <dbReference type="PIRSR" id="PIRSR604294-1"/>
    </source>
</evidence>
<dbReference type="GO" id="GO:0016121">
    <property type="term" value="P:carotene catabolic process"/>
    <property type="evidence" value="ECO:0007669"/>
    <property type="project" value="TreeGrafter"/>
</dbReference>
<keyword evidence="2 5" id="KW-0479">Metal-binding</keyword>
<organism evidence="7">
    <name type="scientific">Compsopogon caeruleus</name>
    <dbReference type="NCBI Taxonomy" id="31354"/>
    <lineage>
        <taxon>Eukaryota</taxon>
        <taxon>Rhodophyta</taxon>
        <taxon>Compsopogonophyceae</taxon>
        <taxon>Compsopogonales</taxon>
        <taxon>Compsopogonaceae</taxon>
        <taxon>Compsopogon</taxon>
    </lineage>
</organism>
<evidence type="ECO:0000256" key="2">
    <source>
        <dbReference type="ARBA" id="ARBA00022723"/>
    </source>
</evidence>